<sequence length="33" mass="3394">MSCFLQNGTQRLAKLAASAIASKVSSAPPSSDR</sequence>
<dbReference type="AlphaFoldDB" id="A0A0A8ZC03"/>
<proteinExistence type="predicted"/>
<name>A0A0A8ZC03_ARUDO</name>
<accession>A0A0A8ZC03</accession>
<organism evidence="1">
    <name type="scientific">Arundo donax</name>
    <name type="common">Giant reed</name>
    <name type="synonym">Donax arundinaceus</name>
    <dbReference type="NCBI Taxonomy" id="35708"/>
    <lineage>
        <taxon>Eukaryota</taxon>
        <taxon>Viridiplantae</taxon>
        <taxon>Streptophyta</taxon>
        <taxon>Embryophyta</taxon>
        <taxon>Tracheophyta</taxon>
        <taxon>Spermatophyta</taxon>
        <taxon>Magnoliopsida</taxon>
        <taxon>Liliopsida</taxon>
        <taxon>Poales</taxon>
        <taxon>Poaceae</taxon>
        <taxon>PACMAD clade</taxon>
        <taxon>Arundinoideae</taxon>
        <taxon>Arundineae</taxon>
        <taxon>Arundo</taxon>
    </lineage>
</organism>
<reference evidence="1" key="1">
    <citation type="submission" date="2014-09" db="EMBL/GenBank/DDBJ databases">
        <authorList>
            <person name="Magalhaes I.L.F."/>
            <person name="Oliveira U."/>
            <person name="Santos F.R."/>
            <person name="Vidigal T.H.D.A."/>
            <person name="Brescovit A.D."/>
            <person name="Santos A.J."/>
        </authorList>
    </citation>
    <scope>NUCLEOTIDE SEQUENCE</scope>
    <source>
        <tissue evidence="1">Shoot tissue taken approximately 20 cm above the soil surface</tissue>
    </source>
</reference>
<dbReference type="EMBL" id="GBRH01263640">
    <property type="protein sequence ID" value="JAD34255.1"/>
    <property type="molecule type" value="Transcribed_RNA"/>
</dbReference>
<reference evidence="1" key="2">
    <citation type="journal article" date="2015" name="Data Brief">
        <title>Shoot transcriptome of the giant reed, Arundo donax.</title>
        <authorList>
            <person name="Barrero R.A."/>
            <person name="Guerrero F.D."/>
            <person name="Moolhuijzen P."/>
            <person name="Goolsby J.A."/>
            <person name="Tidwell J."/>
            <person name="Bellgard S.E."/>
            <person name="Bellgard M.I."/>
        </authorList>
    </citation>
    <scope>NUCLEOTIDE SEQUENCE</scope>
    <source>
        <tissue evidence="1">Shoot tissue taken approximately 20 cm above the soil surface</tissue>
    </source>
</reference>
<protein>
    <submittedName>
        <fullName evidence="1">Uncharacterized protein</fullName>
    </submittedName>
</protein>
<evidence type="ECO:0000313" key="1">
    <source>
        <dbReference type="EMBL" id="JAD34255.1"/>
    </source>
</evidence>